<dbReference type="RefSeq" id="WP_004189578.1">
    <property type="nucleotide sequence ID" value="NZ_CM000832.1"/>
</dbReference>
<proteinExistence type="predicted"/>
<feature type="region of interest" description="Disordered" evidence="1">
    <location>
        <begin position="101"/>
        <end position="130"/>
    </location>
</feature>
<evidence type="ECO:0000256" key="1">
    <source>
        <dbReference type="SAM" id="MobiDB-lite"/>
    </source>
</evidence>
<dbReference type="HOGENOM" id="CLU_1802470_0_0_4"/>
<accession>A0A0E1W3Y8</accession>
<dbReference type="Proteomes" id="UP000001812">
    <property type="component" value="Chromosome I"/>
</dbReference>
<organism evidence="2">
    <name type="scientific">Burkholderia pseudomallei 1710a</name>
    <dbReference type="NCBI Taxonomy" id="320371"/>
    <lineage>
        <taxon>Bacteria</taxon>
        <taxon>Pseudomonadati</taxon>
        <taxon>Pseudomonadota</taxon>
        <taxon>Betaproteobacteria</taxon>
        <taxon>Burkholderiales</taxon>
        <taxon>Burkholderiaceae</taxon>
        <taxon>Burkholderia</taxon>
        <taxon>pseudomallei group</taxon>
    </lineage>
</organism>
<reference evidence="2" key="1">
    <citation type="submission" date="2009-05" db="EMBL/GenBank/DDBJ databases">
        <authorList>
            <person name="Harkins D.M."/>
            <person name="DeShazer D."/>
            <person name="Woods D.E."/>
            <person name="Brinkac L.M."/>
            <person name="Brown K.A."/>
            <person name="Hung G.C."/>
            <person name="Tuanyok A."/>
            <person name="Zhang B."/>
            <person name="Nierman W.C."/>
        </authorList>
    </citation>
    <scope>NUCLEOTIDE SEQUENCE [LARGE SCALE GENOMIC DNA]</scope>
    <source>
        <strain evidence="2">1710a</strain>
    </source>
</reference>
<evidence type="ECO:0000313" key="2">
    <source>
        <dbReference type="EMBL" id="EET07930.1"/>
    </source>
</evidence>
<protein>
    <submittedName>
        <fullName evidence="2">Uncharacterized protein</fullName>
    </submittedName>
</protein>
<dbReference type="EMBL" id="CM000832">
    <property type="protein sequence ID" value="EET07930.1"/>
    <property type="molecule type" value="Genomic_DNA"/>
</dbReference>
<feature type="compositionally biased region" description="Polar residues" evidence="1">
    <location>
        <begin position="1"/>
        <end position="11"/>
    </location>
</feature>
<gene>
    <name evidence="2" type="ORF">BURPS1710A_0933</name>
</gene>
<dbReference type="GeneID" id="93059116"/>
<sequence length="130" mass="13599">MRLGASNRTRIASSASGAGGTAARRHRMAAIIRTSARPLCAQAHITQGSARRLVCTAHIGGAPHAAPRSSRARYAFEQNGAGSARIFATIGRIGNISHVAAHQTRAARRGTRPRNEESPSWTGHAANSGI</sequence>
<dbReference type="AlphaFoldDB" id="A0A0E1W3Y8"/>
<feature type="region of interest" description="Disordered" evidence="1">
    <location>
        <begin position="1"/>
        <end position="23"/>
    </location>
</feature>
<name>A0A0E1W3Y8_BURPE</name>